<organism evidence="1 2">
    <name type="scientific">Cinchona calisaya</name>
    <dbReference type="NCBI Taxonomy" id="153742"/>
    <lineage>
        <taxon>Eukaryota</taxon>
        <taxon>Viridiplantae</taxon>
        <taxon>Streptophyta</taxon>
        <taxon>Embryophyta</taxon>
        <taxon>Tracheophyta</taxon>
        <taxon>Spermatophyta</taxon>
        <taxon>Magnoliopsida</taxon>
        <taxon>eudicotyledons</taxon>
        <taxon>Gunneridae</taxon>
        <taxon>Pentapetalae</taxon>
        <taxon>asterids</taxon>
        <taxon>lamiids</taxon>
        <taxon>Gentianales</taxon>
        <taxon>Rubiaceae</taxon>
        <taxon>Cinchonoideae</taxon>
        <taxon>Cinchoneae</taxon>
        <taxon>Cinchona</taxon>
    </lineage>
</organism>
<sequence>TVEACGGSKGLAGSGWCLCGRRVMWWRQLVRAWKVVNWAWLRPKRLEKLLREQGFKGNLYILVFGDLKDMSFFIKEAHSKPIDISDDIIPRIVPETEFLNLVKKYGTTYFLIISLIII</sequence>
<gene>
    <name evidence="1" type="ORF">ACH5RR_029022</name>
</gene>
<reference evidence="1 2" key="1">
    <citation type="submission" date="2024-11" db="EMBL/GenBank/DDBJ databases">
        <title>A near-complete genome assembly of Cinchona calisaya.</title>
        <authorList>
            <person name="Lian D.C."/>
            <person name="Zhao X.W."/>
            <person name="Wei L."/>
        </authorList>
    </citation>
    <scope>NUCLEOTIDE SEQUENCE [LARGE SCALE GENOMIC DNA]</scope>
    <source>
        <tissue evidence="1">Nenye</tissue>
    </source>
</reference>
<proteinExistence type="predicted"/>
<comment type="caution">
    <text evidence="1">The sequence shown here is derived from an EMBL/GenBank/DDBJ whole genome shotgun (WGS) entry which is preliminary data.</text>
</comment>
<dbReference type="AlphaFoldDB" id="A0ABD2YSP0"/>
<accession>A0ABD2YSP0</accession>
<keyword evidence="2" id="KW-1185">Reference proteome</keyword>
<name>A0ABD2YSP0_9GENT</name>
<evidence type="ECO:0000313" key="2">
    <source>
        <dbReference type="Proteomes" id="UP001630127"/>
    </source>
</evidence>
<dbReference type="Proteomes" id="UP001630127">
    <property type="component" value="Unassembled WGS sequence"/>
</dbReference>
<feature type="non-terminal residue" evidence="1">
    <location>
        <position position="1"/>
    </location>
</feature>
<evidence type="ECO:0000313" key="1">
    <source>
        <dbReference type="EMBL" id="KAL3509621.1"/>
    </source>
</evidence>
<dbReference type="EMBL" id="JBJUIK010000012">
    <property type="protein sequence ID" value="KAL3509621.1"/>
    <property type="molecule type" value="Genomic_DNA"/>
</dbReference>
<protein>
    <submittedName>
        <fullName evidence="1">Uncharacterized protein</fullName>
    </submittedName>
</protein>